<feature type="transmembrane region" description="Helical" evidence="8">
    <location>
        <begin position="306"/>
        <end position="322"/>
    </location>
</feature>
<dbReference type="KEGG" id="ppsc:EHS13_21660"/>
<comment type="similarity">
    <text evidence="2">Belongs to the amino acid-polyamine-organocation (APC) superfamily. Spore germination protein (SGP) (TC 2.A.3.9) family.</text>
</comment>
<keyword evidence="6 8" id="KW-1133">Transmembrane helix</keyword>
<dbReference type="RefSeq" id="WP_155702410.1">
    <property type="nucleotide sequence ID" value="NZ_CP034235.1"/>
</dbReference>
<dbReference type="GO" id="GO:0016020">
    <property type="term" value="C:membrane"/>
    <property type="evidence" value="ECO:0007669"/>
    <property type="project" value="UniProtKB-SubCell"/>
</dbReference>
<evidence type="ECO:0000256" key="8">
    <source>
        <dbReference type="SAM" id="Phobius"/>
    </source>
</evidence>
<name>A0A6B8RPS5_9BACL</name>
<reference evidence="10" key="1">
    <citation type="submission" date="2018-11" db="EMBL/GenBank/DDBJ databases">
        <title>Complete genome sequence of Paenibacillus sp. ML311-T8.</title>
        <authorList>
            <person name="Nam Y.-D."/>
            <person name="Kang J."/>
            <person name="Chung W.-H."/>
            <person name="Park Y.S."/>
        </authorList>
    </citation>
    <scope>NUCLEOTIDE SEQUENCE [LARGE SCALE GENOMIC DNA]</scope>
    <source>
        <strain evidence="10">ML311-T8</strain>
    </source>
</reference>
<evidence type="ECO:0000313" key="9">
    <source>
        <dbReference type="EMBL" id="QGQ97308.1"/>
    </source>
</evidence>
<evidence type="ECO:0000256" key="1">
    <source>
        <dbReference type="ARBA" id="ARBA00004141"/>
    </source>
</evidence>
<feature type="transmembrane region" description="Helical" evidence="8">
    <location>
        <begin position="217"/>
        <end position="240"/>
    </location>
</feature>
<evidence type="ECO:0000256" key="6">
    <source>
        <dbReference type="ARBA" id="ARBA00022989"/>
    </source>
</evidence>
<keyword evidence="7 8" id="KW-0472">Membrane</keyword>
<evidence type="ECO:0000256" key="5">
    <source>
        <dbReference type="ARBA" id="ARBA00022692"/>
    </source>
</evidence>
<organism evidence="9 10">
    <name type="scientific">Paenibacillus psychroresistens</name>
    <dbReference type="NCBI Taxonomy" id="1778678"/>
    <lineage>
        <taxon>Bacteria</taxon>
        <taxon>Bacillati</taxon>
        <taxon>Bacillota</taxon>
        <taxon>Bacilli</taxon>
        <taxon>Bacillales</taxon>
        <taxon>Paenibacillaceae</taxon>
        <taxon>Paenibacillus</taxon>
    </lineage>
</organism>
<feature type="transmembrane region" description="Helical" evidence="8">
    <location>
        <begin position="12"/>
        <end position="34"/>
    </location>
</feature>
<dbReference type="GO" id="GO:0009847">
    <property type="term" value="P:spore germination"/>
    <property type="evidence" value="ECO:0007669"/>
    <property type="project" value="InterPro"/>
</dbReference>
<keyword evidence="10" id="KW-1185">Reference proteome</keyword>
<evidence type="ECO:0000256" key="3">
    <source>
        <dbReference type="ARBA" id="ARBA00022448"/>
    </source>
</evidence>
<keyword evidence="4" id="KW-0309">Germination</keyword>
<feature type="transmembrane region" description="Helical" evidence="8">
    <location>
        <begin position="272"/>
        <end position="294"/>
    </location>
</feature>
<gene>
    <name evidence="9" type="ORF">EHS13_21660</name>
</gene>
<keyword evidence="5 8" id="KW-0812">Transmembrane</keyword>
<keyword evidence="3" id="KW-0813">Transport</keyword>
<dbReference type="PANTHER" id="PTHR34975">
    <property type="entry name" value="SPORE GERMINATION PROTEIN A2"/>
    <property type="match status" value="1"/>
</dbReference>
<dbReference type="Pfam" id="PF03845">
    <property type="entry name" value="Spore_permease"/>
    <property type="match status" value="1"/>
</dbReference>
<dbReference type="OrthoDB" id="1675410at2"/>
<feature type="transmembrane region" description="Helical" evidence="8">
    <location>
        <begin position="86"/>
        <end position="108"/>
    </location>
</feature>
<comment type="subcellular location">
    <subcellularLocation>
        <location evidence="1">Membrane</location>
        <topology evidence="1">Multi-pass membrane protein</topology>
    </subcellularLocation>
</comment>
<dbReference type="AlphaFoldDB" id="A0A6B8RPS5"/>
<evidence type="ECO:0000256" key="7">
    <source>
        <dbReference type="ARBA" id="ARBA00023136"/>
    </source>
</evidence>
<sequence>MQTTEKITGTQLGFLLFSFVVSTIFLTVPGQMVMFAKQDAWISVFPAAATGILTIWAMIKLANRYPGMTIIQYSSKIMGNALGKCLGIYYIFFWYMSISVMIMQHTLFIDTVLLPKTPPIVGGLTLLIFCSLAVIAGIEVIARCGEFLAPLSIIFLIPLFILMVGEADSNQLKPILAAGVMPILQGAVTPAGAFMNQVFILGWLLPYLNQPKKARKVSLIALLSISIIVFSIVILTIMVLGPLTPRLTYSFLSVIQYIGIVGSFERLEAIAVSVWVTGIFVKISISLFILSLSISQLIGIRNYREFVIPIALLSIIGSVFVFKNGTELRNYIAFIYPSAGFFTQSLIPLALLMIDTLKRKVNKSLL</sequence>
<proteinExistence type="inferred from homology"/>
<feature type="transmembrane region" description="Helical" evidence="8">
    <location>
        <begin position="147"/>
        <end position="164"/>
    </location>
</feature>
<feature type="transmembrane region" description="Helical" evidence="8">
    <location>
        <begin position="334"/>
        <end position="354"/>
    </location>
</feature>
<feature type="transmembrane region" description="Helical" evidence="8">
    <location>
        <begin position="40"/>
        <end position="59"/>
    </location>
</feature>
<dbReference type="PANTHER" id="PTHR34975:SF2">
    <property type="entry name" value="SPORE GERMINATION PROTEIN A2"/>
    <property type="match status" value="1"/>
</dbReference>
<evidence type="ECO:0000256" key="4">
    <source>
        <dbReference type="ARBA" id="ARBA00022544"/>
    </source>
</evidence>
<protein>
    <submittedName>
        <fullName evidence="9">Uncharacterized protein</fullName>
    </submittedName>
</protein>
<evidence type="ECO:0000313" key="10">
    <source>
        <dbReference type="Proteomes" id="UP000426246"/>
    </source>
</evidence>
<dbReference type="Proteomes" id="UP000426246">
    <property type="component" value="Chromosome"/>
</dbReference>
<feature type="transmembrane region" description="Helical" evidence="8">
    <location>
        <begin position="120"/>
        <end position="140"/>
    </location>
</feature>
<accession>A0A6B8RPS5</accession>
<dbReference type="EMBL" id="CP034235">
    <property type="protein sequence ID" value="QGQ97308.1"/>
    <property type="molecule type" value="Genomic_DNA"/>
</dbReference>
<dbReference type="InterPro" id="IPR004761">
    <property type="entry name" value="Spore_GerAB"/>
</dbReference>
<dbReference type="NCBIfam" id="TIGR00912">
    <property type="entry name" value="2A0309"/>
    <property type="match status" value="1"/>
</dbReference>
<feature type="transmembrane region" description="Helical" evidence="8">
    <location>
        <begin position="184"/>
        <end position="205"/>
    </location>
</feature>
<evidence type="ECO:0000256" key="2">
    <source>
        <dbReference type="ARBA" id="ARBA00007998"/>
    </source>
</evidence>